<evidence type="ECO:0000313" key="20">
    <source>
        <dbReference type="Proteomes" id="UP000823749"/>
    </source>
</evidence>
<dbReference type="Gene3D" id="1.20.1560.10">
    <property type="entry name" value="ABC transporter type 1, transmembrane domain"/>
    <property type="match status" value="4"/>
</dbReference>
<evidence type="ECO:0000256" key="12">
    <source>
        <dbReference type="ARBA" id="ARBA00023065"/>
    </source>
</evidence>
<evidence type="ECO:0000256" key="8">
    <source>
        <dbReference type="ARBA" id="ARBA00022741"/>
    </source>
</evidence>
<dbReference type="SUPFAM" id="SSF52540">
    <property type="entry name" value="P-loop containing nucleoside triphosphate hydrolases"/>
    <property type="match status" value="4"/>
</dbReference>
<comment type="caution">
    <text evidence="19">The sequence shown here is derived from an EMBL/GenBank/DDBJ whole genome shotgun (WGS) entry which is preliminary data.</text>
</comment>
<protein>
    <recommendedName>
        <fullName evidence="4">ABC-type xenobiotic transporter</fullName>
        <ecNumber evidence="4">7.6.2.2</ecNumber>
    </recommendedName>
</protein>
<dbReference type="InterPro" id="IPR003439">
    <property type="entry name" value="ABC_transporter-like_ATP-bd"/>
</dbReference>
<dbReference type="GO" id="GO:0033178">
    <property type="term" value="C:proton-transporting two-sector ATPase complex, catalytic domain"/>
    <property type="evidence" value="ECO:0007669"/>
    <property type="project" value="InterPro"/>
</dbReference>
<feature type="domain" description="ABC transmembrane type-1" evidence="18">
    <location>
        <begin position="320"/>
        <end position="600"/>
    </location>
</feature>
<feature type="domain" description="ABC transmembrane type-1" evidence="18">
    <location>
        <begin position="2588"/>
        <end position="2699"/>
    </location>
</feature>
<feature type="transmembrane region" description="Helical" evidence="16">
    <location>
        <begin position="128"/>
        <end position="148"/>
    </location>
</feature>
<dbReference type="CDD" id="cd18580">
    <property type="entry name" value="ABC_6TM_ABCC_D2"/>
    <property type="match status" value="1"/>
</dbReference>
<evidence type="ECO:0000259" key="18">
    <source>
        <dbReference type="PROSITE" id="PS50929"/>
    </source>
</evidence>
<evidence type="ECO:0000259" key="17">
    <source>
        <dbReference type="PROSITE" id="PS50893"/>
    </source>
</evidence>
<feature type="transmembrane region" description="Helical" evidence="16">
    <location>
        <begin position="160"/>
        <end position="182"/>
    </location>
</feature>
<dbReference type="InterPro" id="IPR011527">
    <property type="entry name" value="ABC1_TM_dom"/>
</dbReference>
<dbReference type="InterPro" id="IPR027417">
    <property type="entry name" value="P-loop_NTPase"/>
</dbReference>
<feature type="domain" description="ABC transporter" evidence="17">
    <location>
        <begin position="2754"/>
        <end position="2986"/>
    </location>
</feature>
<keyword evidence="7" id="KW-0677">Repeat</keyword>
<dbReference type="GO" id="GO:0016887">
    <property type="term" value="F:ATP hydrolysis activity"/>
    <property type="evidence" value="ECO:0007669"/>
    <property type="project" value="InterPro"/>
</dbReference>
<dbReference type="Gene3D" id="6.10.250.1620">
    <property type="match status" value="1"/>
</dbReference>
<feature type="transmembrane region" description="Helical" evidence="16">
    <location>
        <begin position="1686"/>
        <end position="1705"/>
    </location>
</feature>
<dbReference type="InterPro" id="IPR003593">
    <property type="entry name" value="AAA+_ATPase"/>
</dbReference>
<dbReference type="Pfam" id="PF24358">
    <property type="entry name" value="ABCC10_N"/>
    <property type="match status" value="2"/>
</dbReference>
<evidence type="ECO:0000256" key="15">
    <source>
        <dbReference type="SAM" id="Coils"/>
    </source>
</evidence>
<dbReference type="CDD" id="cd03250">
    <property type="entry name" value="ABCC_MRP_domain1"/>
    <property type="match status" value="2"/>
</dbReference>
<gene>
    <name evidence="19" type="ORF">RHGRI_005962</name>
</gene>
<feature type="transmembrane region" description="Helical" evidence="16">
    <location>
        <begin position="2064"/>
        <end position="2085"/>
    </location>
</feature>
<evidence type="ECO:0000256" key="6">
    <source>
        <dbReference type="ARBA" id="ARBA00022692"/>
    </source>
</evidence>
<feature type="transmembrane region" description="Helical" evidence="16">
    <location>
        <begin position="1760"/>
        <end position="1778"/>
    </location>
</feature>
<dbReference type="Pfam" id="PF00005">
    <property type="entry name" value="ABC_tran"/>
    <property type="match status" value="4"/>
</dbReference>
<keyword evidence="20" id="KW-1185">Reference proteome</keyword>
<dbReference type="Gene3D" id="3.40.50.300">
    <property type="entry name" value="P-loop containing nucleotide triphosphate hydrolases"/>
    <property type="match status" value="4"/>
</dbReference>
<dbReference type="InterPro" id="IPR017871">
    <property type="entry name" value="ABC_transporter-like_CS"/>
</dbReference>
<feature type="transmembrane region" description="Helical" evidence="16">
    <location>
        <begin position="51"/>
        <end position="73"/>
    </location>
</feature>
<feature type="transmembrane region" description="Helical" evidence="16">
    <location>
        <begin position="94"/>
        <end position="116"/>
    </location>
</feature>
<dbReference type="Pfam" id="PF00664">
    <property type="entry name" value="ABC_membrane"/>
    <property type="match status" value="4"/>
</dbReference>
<dbReference type="PROSITE" id="PS50893">
    <property type="entry name" value="ABC_TRANSPORTER_2"/>
    <property type="match status" value="4"/>
</dbReference>
<feature type="transmembrane region" description="Helical" evidence="16">
    <location>
        <begin position="2172"/>
        <end position="2191"/>
    </location>
</feature>
<feature type="transmembrane region" description="Helical" evidence="16">
    <location>
        <begin position="352"/>
        <end position="370"/>
    </location>
</feature>
<feature type="transmembrane region" description="Helical" evidence="16">
    <location>
        <begin position="460"/>
        <end position="478"/>
    </location>
</feature>
<dbReference type="InterPro" id="IPR002842">
    <property type="entry name" value="ATPase_V1_Esu"/>
</dbReference>
<evidence type="ECO:0000256" key="4">
    <source>
        <dbReference type="ARBA" id="ARBA00012191"/>
    </source>
</evidence>
<dbReference type="EC" id="7.6.2.2" evidence="4"/>
<evidence type="ECO:0000256" key="7">
    <source>
        <dbReference type="ARBA" id="ARBA00022737"/>
    </source>
</evidence>
<dbReference type="CDD" id="cd03244">
    <property type="entry name" value="ABCC_MRP_domain2"/>
    <property type="match status" value="2"/>
</dbReference>
<dbReference type="PANTHER" id="PTHR24223">
    <property type="entry name" value="ATP-BINDING CASSETTE SUB-FAMILY C"/>
    <property type="match status" value="1"/>
</dbReference>
<feature type="coiled-coil region" evidence="15">
    <location>
        <begin position="1485"/>
        <end position="1512"/>
    </location>
</feature>
<name>A0AAV6LE42_9ERIC</name>
<feature type="transmembrane region" description="Helical" evidence="16">
    <location>
        <begin position="318"/>
        <end position="340"/>
    </location>
</feature>
<evidence type="ECO:0000256" key="10">
    <source>
        <dbReference type="ARBA" id="ARBA00022967"/>
    </source>
</evidence>
<dbReference type="GO" id="GO:0046961">
    <property type="term" value="F:proton-transporting ATPase activity, rotational mechanism"/>
    <property type="evidence" value="ECO:0007669"/>
    <property type="project" value="InterPro"/>
</dbReference>
<feature type="domain" description="ABC transmembrane type-1" evidence="18">
    <location>
        <begin position="939"/>
        <end position="1190"/>
    </location>
</feature>
<comment type="subcellular location">
    <subcellularLocation>
        <location evidence="1">Membrane</location>
        <topology evidence="1">Multi-pass membrane protein</topology>
    </subcellularLocation>
</comment>
<keyword evidence="10" id="KW-1278">Translocase</keyword>
<feature type="domain" description="ABC transmembrane type-1" evidence="18">
    <location>
        <begin position="1950"/>
        <end position="2230"/>
    </location>
</feature>
<dbReference type="PANTHER" id="PTHR24223:SF263">
    <property type="entry name" value="ABC-TYPE XENOBIOTIC TRANSPORTER"/>
    <property type="match status" value="1"/>
</dbReference>
<proteinExistence type="inferred from homology"/>
<dbReference type="GO" id="GO:0008559">
    <property type="term" value="F:ABC-type xenobiotic transporter activity"/>
    <property type="evidence" value="ECO:0007669"/>
    <property type="project" value="UniProtKB-EC"/>
</dbReference>
<dbReference type="EMBL" id="JACTNZ010000002">
    <property type="protein sequence ID" value="KAG5563383.1"/>
    <property type="molecule type" value="Genomic_DNA"/>
</dbReference>
<evidence type="ECO:0000256" key="13">
    <source>
        <dbReference type="ARBA" id="ARBA00023136"/>
    </source>
</evidence>
<evidence type="ECO:0000256" key="16">
    <source>
        <dbReference type="SAM" id="Phobius"/>
    </source>
</evidence>
<comment type="catalytic activity">
    <reaction evidence="14">
        <text>ATP + H2O + xenobioticSide 1 = ADP + phosphate + xenobioticSide 2.</text>
        <dbReference type="EC" id="7.6.2.2"/>
    </reaction>
</comment>
<feature type="transmembrane region" description="Helical" evidence="16">
    <location>
        <begin position="188"/>
        <end position="211"/>
    </location>
</feature>
<keyword evidence="5" id="KW-0813">Transport</keyword>
<evidence type="ECO:0000256" key="11">
    <source>
        <dbReference type="ARBA" id="ARBA00022989"/>
    </source>
</evidence>
<accession>A0AAV6LE42</accession>
<evidence type="ECO:0000256" key="2">
    <source>
        <dbReference type="ARBA" id="ARBA00005901"/>
    </source>
</evidence>
<dbReference type="InterPro" id="IPR056228">
    <property type="entry name" value="ABCC10-like_N"/>
</dbReference>
<evidence type="ECO:0000313" key="19">
    <source>
        <dbReference type="EMBL" id="KAG5563383.1"/>
    </source>
</evidence>
<dbReference type="InterPro" id="IPR044726">
    <property type="entry name" value="ABCC_6TM_D2"/>
</dbReference>
<dbReference type="FunFam" id="3.40.50.300:FF:000169">
    <property type="entry name" value="ABC transporter C family member 3"/>
    <property type="match status" value="2"/>
</dbReference>
<dbReference type="SUPFAM" id="SSF90123">
    <property type="entry name" value="ABC transporter transmembrane region"/>
    <property type="match status" value="4"/>
</dbReference>
<dbReference type="PROSITE" id="PS50929">
    <property type="entry name" value="ABC_TM1F"/>
    <property type="match status" value="4"/>
</dbReference>
<keyword evidence="8" id="KW-0547">Nucleotide-binding</keyword>
<dbReference type="FunFam" id="1.20.1560.10:FF:000003">
    <property type="entry name" value="ABC transporter C family member 10"/>
    <property type="match status" value="2"/>
</dbReference>
<evidence type="ECO:0000256" key="1">
    <source>
        <dbReference type="ARBA" id="ARBA00004141"/>
    </source>
</evidence>
<dbReference type="InterPro" id="IPR038495">
    <property type="entry name" value="ATPase_E_C"/>
</dbReference>
<feature type="domain" description="ABC transporter" evidence="17">
    <location>
        <begin position="637"/>
        <end position="858"/>
    </location>
</feature>
<comment type="similarity">
    <text evidence="2">Belongs to the V-ATPase E subunit family.</text>
</comment>
<dbReference type="SMART" id="SM00382">
    <property type="entry name" value="AAA"/>
    <property type="match status" value="4"/>
</dbReference>
<dbReference type="InterPro" id="IPR050173">
    <property type="entry name" value="ABC_transporter_C-like"/>
</dbReference>
<keyword evidence="12" id="KW-0406">Ion transport</keyword>
<dbReference type="Gene3D" id="3.30.2320.30">
    <property type="entry name" value="ATP synthase, E subunit, C-terminal"/>
    <property type="match status" value="1"/>
</dbReference>
<keyword evidence="15" id="KW-0175">Coiled coil</keyword>
<dbReference type="InterPro" id="IPR044746">
    <property type="entry name" value="ABCC_6TM_D1"/>
</dbReference>
<feature type="transmembrane region" description="Helical" evidence="16">
    <location>
        <begin position="965"/>
        <end position="985"/>
    </location>
</feature>
<feature type="transmembrane region" description="Helical" evidence="16">
    <location>
        <begin position="1790"/>
        <end position="1812"/>
    </location>
</feature>
<feature type="transmembrane region" description="Helical" evidence="16">
    <location>
        <begin position="2091"/>
        <end position="2108"/>
    </location>
</feature>
<feature type="transmembrane region" description="Helical" evidence="16">
    <location>
        <begin position="541"/>
        <end position="561"/>
    </location>
</feature>
<dbReference type="CDD" id="cd18579">
    <property type="entry name" value="ABC_6TM_ABCC_D1"/>
    <property type="match status" value="2"/>
</dbReference>
<dbReference type="FunFam" id="1.20.1560.10:FF:000002">
    <property type="entry name" value="ABC transporter C family member 5"/>
    <property type="match status" value="1"/>
</dbReference>
<keyword evidence="9" id="KW-0067">ATP-binding</keyword>
<keyword evidence="6 16" id="KW-0812">Transmembrane</keyword>
<feature type="transmembrane region" description="Helical" evidence="16">
    <location>
        <begin position="1982"/>
        <end position="2000"/>
    </location>
</feature>
<sequence>MFLSCSFLEALKHRMEEGPWTIFCGNSVGSHEFVNNYKSGLSPIINPYSCINHALVISIDILVILVCLFTFIYKPSSSKTLALADSQRYFTLRISSATLNVGLGLVYFGLGIWILVEKLISEDSVLPLHGWLTVLFQGFTWLFLGITVSLRRQQYPHIMTIRLCTVLAFLFSGFLCIPSIWVSIVDKVVSVKCVLDMLSFPGAILLLLCAFGEQKYEESNIGALYEPLQGESADSGNENITPFATAGFLSRMSFWWLNPLLKKGKEKVLEDKDIPKLRHNDRAEMCYFTFMEMLSKQKEKGIPNTSVLKTIFLWQWKAILVSGFFALIKVLTLATGPLFLKAFILVAEGKETFTYEGWAIAAGLFLGKCFESLSERQWNFRTRLIGLQIRSLLTAAIYQKQLKLSNAAKTNHSPGQITNYVTVDAYRIGEFPYWFHQIWTIGLQTCLAFLIIYYAMGTAAIAAVLVIILTMIGNYPVAKLQHKYLTKLMVAQDRRLKAIAEALTNMKVLKLYAWETHFKNVVEKVRREESNYLLVVLSQRGYYLVLFWASPIMVSVATFWACYLLGIPLNASNVFIFLATLRILQEPIKSIPDVGAVFIEAKVSFSRVMKFLDEPELQTRNITKRCDTNGLDLSILIRTTRISWDSSALKPTLNDVNLVVQCGEKIAICGEVGSGKSTLIATVLGEVPDVNGIVQVHGNIAYVSQTAWIQTGTIQENILFGSTMDLNRYQEVLDKCSLKRDLEMLPFGDCTIIGERGVNLSGGQKQRIQLARALYQDADIYLLDDPFSAVDAHTATRLFNEYVMGALERKTVLLVTHQVDFLPAFNSILLLSEGKIVEAATYDQMLAFSQQFQNLVNAHKVTSGSELQSEYGFQKPKSPKEEIQKIYTDQHQRESLGDQLIKEEERETGYTGLKPYIQYLNQSKGFLYLSLSVIFHCVYIIGQFVQSLWLAANLQDSCISRLELIIVYSLIGCGISIFFFLRSYFVVMLGTKSSESIFSKLMTSLFRAPISFYDSTPLGRILSRVSSDMSIVDLELAFIFTLTIGTTMNTYFSFGVLAFLTWPILFVILPTVYITIILQRFYFASAKELTRIDGTTKSSVASHLAESVAGAVTIRAFGEEDRFFAENLQLIDENASSFFHKFSANEWLIQRLEILCSIVLSCSALGMTFLSYDASKPGFIGMALSYGLSLNVFLVWSVQSECTMSNSIVAVERLEQYMNIPSEAPQIIEGNRPALHWPVVGKVEIRDLKVRYRPNSPLVLRGISCIFEGGDKIGIVGRTGSGKTTLISALFRLVEPTEGSIIIDDVNISTLGLHDLRSHFGVIPQDPTLFSGSVRYNLDPLMEHDDQEIWEVLEKCQLREAVQEKEEGLSSLVVQDGSNWSMGQRQLFCLGRALLRRRKILVLDEATASIDNATDSVIQKTIRTEFADCTVITVAHRIPTVMDCTMVLSISDGQVVEYDEPMKLMSKDDSLFGKLVKEYWSHSGNEFNTEKLQLVEAEKKKIRQEYERKEKQACSEYSMQLNASRIKVLQAQDDVVNSIKDAAAKELLCVSHDQHVYRNLLKDLIIQSLHRIKEPAVLLRCQEGDLDSVEHVLDSAKEEYAVKASDHLGADQCLGYDLSLLKESASDSLVKLLHDSCSLWEALKHRMEAGPWTIFCGNSVGSHEFGNNYKSGLSPIINPYSCINHALVISIDILVILICLFTFIYKPSSSKTLALPDSQRYFTLRISSATLNVGLGLVYFGLGIWILVEKLISEDSVLPLHGWLTVLFQGFTWLFLGMSLRRQQYPHIMTIRLCSVLAFLFSGFLCIPSIWVSIMDKVVSVKCVLDMLSFPGAILLLFCAFGDQKYAESNIGAIYEPLQGESADSGNENITPFATAGFLSRMSFWWLNPLLKKGKEKVLEDKDIPKLRHKDRAETCYFTFMEMLSKQKEKGTPNTSVLKTIFLWQWKAILVSGFFALIKVLTLATGPLFLKAFILVAEGKETFTYEGWALAAGLFLGKCFESVSERQWNFRTRLIGLQIRSLLTAAIYQKQLKLSNAAKTNHSPGQITNYVTVDAYRIGEFPYWFHRIWTIGLQTCLAFFIIYYAMGTASIAAVLVIILTMIGNYPVAKLQHKYLTKLMVAQDRRLKAIAEALTNMKVLKLYAWETHFKNVVEKVRREESNYLSIVLSQRGYYMGLFWASPIIVSAATFWACYLLGIPLNASNVFTFLATLRILQEPIRSIPDVGAVFIEAKVSFSRVMKFLDEPELQNRYITKRCDTNGLDHSILIRTTRISWDSTALKPTLNDVNLVVQCGETIAICGEVGSGKSTLIATILGEVPDINGIVQVHGNIAYVSQTAWIQTGTIQENILFGSTMDKNRYQEVLDKCSLKKDIEMLPFGDCTIIGERGVNLSGGQKQRIQLARALYQDADIYLLDDPFSAVDAHTATSLFNEYVMGALARKTVLLVTHQVDFLPAFDSILLLSEGEIVEAATYHQMLASSPQFQNLVNAHKVTSGSELQSEYSFQKPKSPKEEIQKIYTDQHQRESLGDQLIKEEERETEYTGLKPYIQYLNHSKGFLYLSLSVIFHCVFIIGQFVQSLWLAANLQDSSRFYFASAKELTRIDGTTKSSVASHLAESVAGAVTIRAFGEEDRFFAENLQLIDENASSFFHKFSANEWLIQRLEILCSIVLSCSALGMTFLSNDASKPGFIGMALSYGLSLNVFLVWSVQSECTMSNSIVAVERLEQYMNIPSEAPEIIEGNRPALHWPVVGKVEIRDLKVRYRPNSPLVLRGISCIFEGGDKIGIVGRTGSGKTTLISALFRLVEPTEGSIIIDDVNISTLGLHDLRSHFGVIPQDPTLFSGSVRYNLDPLMEHDDQEIWEVLEKCQLREAVQEKEEGLSSLVVQDGSNWSIGQRQLFCLGRALLRRRKILVLEEATASIDNATDSVIQKTIRTEFADCTVITVAHRIPTVMDCTMVLSISDGQVVEYDEPTKLMSKDDSLFGKLVKEYWSRSGNVSGHLED</sequence>
<feature type="transmembrane region" description="Helical" evidence="16">
    <location>
        <begin position="926"/>
        <end position="945"/>
    </location>
</feature>
<evidence type="ECO:0000256" key="9">
    <source>
        <dbReference type="ARBA" id="ARBA00022840"/>
    </source>
</evidence>
<feature type="domain" description="ABC transporter" evidence="17">
    <location>
        <begin position="2267"/>
        <end position="2488"/>
    </location>
</feature>
<evidence type="ECO:0000256" key="5">
    <source>
        <dbReference type="ARBA" id="ARBA00022448"/>
    </source>
</evidence>
<organism evidence="19 20">
    <name type="scientific">Rhododendron griersonianum</name>
    <dbReference type="NCBI Taxonomy" id="479676"/>
    <lineage>
        <taxon>Eukaryota</taxon>
        <taxon>Viridiplantae</taxon>
        <taxon>Streptophyta</taxon>
        <taxon>Embryophyta</taxon>
        <taxon>Tracheophyta</taxon>
        <taxon>Spermatophyta</taxon>
        <taxon>Magnoliopsida</taxon>
        <taxon>eudicotyledons</taxon>
        <taxon>Gunneridae</taxon>
        <taxon>Pentapetalae</taxon>
        <taxon>asterids</taxon>
        <taxon>Ericales</taxon>
        <taxon>Ericaceae</taxon>
        <taxon>Ericoideae</taxon>
        <taxon>Rhodoreae</taxon>
        <taxon>Rhododendron</taxon>
    </lineage>
</organism>
<feature type="transmembrane region" description="Helical" evidence="16">
    <location>
        <begin position="1948"/>
        <end position="1970"/>
    </location>
</feature>
<feature type="transmembrane region" description="Helical" evidence="16">
    <location>
        <begin position="1726"/>
        <end position="1748"/>
    </location>
</feature>
<dbReference type="Pfam" id="PF01991">
    <property type="entry name" value="vATP-synt_E"/>
    <property type="match status" value="1"/>
</dbReference>
<reference evidence="19" key="1">
    <citation type="submission" date="2020-08" db="EMBL/GenBank/DDBJ databases">
        <title>Plant Genome Project.</title>
        <authorList>
            <person name="Zhang R.-G."/>
        </authorList>
    </citation>
    <scope>NUCLEOTIDE SEQUENCE</scope>
    <source>
        <strain evidence="19">WSP0</strain>
        <tissue evidence="19">Leaf</tissue>
    </source>
</reference>
<comment type="similarity">
    <text evidence="3">Belongs to the ABC transporter superfamily. ABCC family. Conjugate transporter (TC 3.A.1.208) subfamily.</text>
</comment>
<dbReference type="SUPFAM" id="SSF160527">
    <property type="entry name" value="V-type ATPase subunit E-like"/>
    <property type="match status" value="1"/>
</dbReference>
<dbReference type="FunFam" id="3.40.50.300:FF:000508">
    <property type="entry name" value="ABC transporter C family member 5"/>
    <property type="match status" value="2"/>
</dbReference>
<dbReference type="GO" id="GO:0005524">
    <property type="term" value="F:ATP binding"/>
    <property type="evidence" value="ECO:0007669"/>
    <property type="project" value="UniProtKB-KW"/>
</dbReference>
<dbReference type="InterPro" id="IPR036640">
    <property type="entry name" value="ABC1_TM_sf"/>
</dbReference>
<evidence type="ECO:0000256" key="14">
    <source>
        <dbReference type="ARBA" id="ARBA00034018"/>
    </source>
</evidence>
<dbReference type="PROSITE" id="PS00211">
    <property type="entry name" value="ABC_TRANSPORTER_1"/>
    <property type="match status" value="2"/>
</dbReference>
<dbReference type="Proteomes" id="UP000823749">
    <property type="component" value="Chromosome 2"/>
</dbReference>
<feature type="transmembrane region" description="Helical" evidence="16">
    <location>
        <begin position="1818"/>
        <end position="1841"/>
    </location>
</feature>
<keyword evidence="13 16" id="KW-0472">Membrane</keyword>
<evidence type="ECO:0000256" key="3">
    <source>
        <dbReference type="ARBA" id="ARBA00009726"/>
    </source>
</evidence>
<feature type="domain" description="ABC transporter" evidence="17">
    <location>
        <begin position="1245"/>
        <end position="1477"/>
    </location>
</feature>
<keyword evidence="11 16" id="KW-1133">Transmembrane helix</keyword>